<dbReference type="FunFam" id="3.30.2290.10:FF:000003">
    <property type="entry name" value="Zinc-dependent protease, TldD/PmbA family"/>
    <property type="match status" value="1"/>
</dbReference>
<dbReference type="Gene3D" id="3.30.2290.10">
    <property type="entry name" value="PmbA/TldD superfamily"/>
    <property type="match status" value="1"/>
</dbReference>
<keyword evidence="3" id="KW-0378">Hydrolase</keyword>
<dbReference type="InterPro" id="IPR045570">
    <property type="entry name" value="Metalloprtase-TldD/E_cen_dom"/>
</dbReference>
<sequence length="584" mass="63156">MASRNCARAALSFHLRFVPIFTNPPVLFPNLYNPLKRRDFVGLTGLAAGTLFLPNFPSFGGTPVDPSRLLEPGVDAAMKKRLADAGLNAAKAAGATYADVRIGRYLNQSIFTREKQVQNIASGESYGAGVRVLANGTWGFAATNSVTEAGIAKAAQLAVQIAKANAKVQKEKVVLAPQKGFGDVTWKTPIQLNAFEVPVAQKVELLLAANAKATDNGASFVNSSLFQINEQKYFASTDGSYIDQDVHRIWPTFSVTAIDRASGKFRTRDALSAPMGMGYEYLTPKAADKIAGAAGTGLIGYRNSYDILEDAALAGKQAKQKLTAKSVTAGKYDLVLDPNHLGLTIHESVGHPLELDRVLGYEANYAGTSFATLEWKAKKIPFGSKLVNIVADKLQPGSLGAVGYDDEGVKTKQWDLIKEGTLVDYQKTRDQAHIVGQNESDGCCYADSWDSVQFQRMPNVSLQPGTAKMSVDDMIKGVDKGIYIAGRGSYSIDQQRYNFQFGGQVFYAIEKGKITEMLEDVAYQANTQDFWNSCSAICDQSDYRLFGSFFDGKGQPSQVSAVSHGSATTRFNGVNVINTARKIG</sequence>
<evidence type="ECO:0000259" key="5">
    <source>
        <dbReference type="Pfam" id="PF01523"/>
    </source>
</evidence>
<dbReference type="GO" id="GO:0005829">
    <property type="term" value="C:cytosol"/>
    <property type="evidence" value="ECO:0007669"/>
    <property type="project" value="TreeGrafter"/>
</dbReference>
<dbReference type="STRING" id="1227077.SAMN04515668_0192"/>
<proteinExistence type="inferred from homology"/>
<evidence type="ECO:0000256" key="4">
    <source>
        <dbReference type="ARBA" id="ARBA00023049"/>
    </source>
</evidence>
<feature type="domain" description="Metalloprotease TldD/E central" evidence="7">
    <location>
        <begin position="196"/>
        <end position="286"/>
    </location>
</feature>
<organism evidence="8 9">
    <name type="scientific">Hymenobacter arizonensis</name>
    <name type="common">Siccationidurans arizonensis</name>
    <dbReference type="NCBI Taxonomy" id="1227077"/>
    <lineage>
        <taxon>Bacteria</taxon>
        <taxon>Pseudomonadati</taxon>
        <taxon>Bacteroidota</taxon>
        <taxon>Cytophagia</taxon>
        <taxon>Cytophagales</taxon>
        <taxon>Hymenobacteraceae</taxon>
        <taxon>Hymenobacter</taxon>
    </lineage>
</organism>
<dbReference type="GO" id="GO:0006508">
    <property type="term" value="P:proteolysis"/>
    <property type="evidence" value="ECO:0007669"/>
    <property type="project" value="UniProtKB-KW"/>
</dbReference>
<dbReference type="InterPro" id="IPR045569">
    <property type="entry name" value="Metalloprtase-TldD/E_C"/>
</dbReference>
<dbReference type="Proteomes" id="UP000199029">
    <property type="component" value="Unassembled WGS sequence"/>
</dbReference>
<dbReference type="Pfam" id="PF19290">
    <property type="entry name" value="PmbA_TldD_2nd"/>
    <property type="match status" value="1"/>
</dbReference>
<evidence type="ECO:0000259" key="6">
    <source>
        <dbReference type="Pfam" id="PF19289"/>
    </source>
</evidence>
<evidence type="ECO:0000256" key="3">
    <source>
        <dbReference type="ARBA" id="ARBA00022801"/>
    </source>
</evidence>
<name>A0A1I5SUK7_HYMAR</name>
<feature type="domain" description="Metalloprotease TldD/E N-terminal" evidence="5">
    <location>
        <begin position="98"/>
        <end position="162"/>
    </location>
</feature>
<dbReference type="Pfam" id="PF19289">
    <property type="entry name" value="PmbA_TldD_3rd"/>
    <property type="match status" value="1"/>
</dbReference>
<feature type="domain" description="Metalloprotease TldD/E C-terminal" evidence="6">
    <location>
        <begin position="330"/>
        <end position="575"/>
    </location>
</feature>
<evidence type="ECO:0000313" key="8">
    <source>
        <dbReference type="EMBL" id="SFP74187.1"/>
    </source>
</evidence>
<accession>A0A1I5SUK7</accession>
<protein>
    <submittedName>
        <fullName evidence="8">TldD protein</fullName>
    </submittedName>
</protein>
<comment type="similarity">
    <text evidence="1">Belongs to the peptidase U62 family.</text>
</comment>
<dbReference type="SUPFAM" id="SSF111283">
    <property type="entry name" value="Putative modulator of DNA gyrase, PmbA/TldD"/>
    <property type="match status" value="1"/>
</dbReference>
<dbReference type="PANTHER" id="PTHR30624:SF10">
    <property type="entry name" value="CONSERVED PROTEIN"/>
    <property type="match status" value="1"/>
</dbReference>
<dbReference type="InterPro" id="IPR035068">
    <property type="entry name" value="TldD/PmbA_N"/>
</dbReference>
<dbReference type="AlphaFoldDB" id="A0A1I5SUK7"/>
<dbReference type="PANTHER" id="PTHR30624">
    <property type="entry name" value="UNCHARACTERIZED PROTEIN TLDD AND PMBA"/>
    <property type="match status" value="1"/>
</dbReference>
<reference evidence="9" key="1">
    <citation type="submission" date="2016-10" db="EMBL/GenBank/DDBJ databases">
        <authorList>
            <person name="Varghese N."/>
            <person name="Submissions S."/>
        </authorList>
    </citation>
    <scope>NUCLEOTIDE SEQUENCE [LARGE SCALE GENOMIC DNA]</scope>
    <source>
        <strain evidence="9">OR362-8,ATCC BAA-1266,JCM 13504</strain>
    </source>
</reference>
<evidence type="ECO:0000256" key="1">
    <source>
        <dbReference type="ARBA" id="ARBA00005836"/>
    </source>
</evidence>
<dbReference type="GO" id="GO:0008237">
    <property type="term" value="F:metallopeptidase activity"/>
    <property type="evidence" value="ECO:0007669"/>
    <property type="project" value="UniProtKB-KW"/>
</dbReference>
<gene>
    <name evidence="8" type="ORF">SAMN04515668_0192</name>
</gene>
<keyword evidence="2" id="KW-0645">Protease</keyword>
<keyword evidence="9" id="KW-1185">Reference proteome</keyword>
<dbReference type="InterPro" id="IPR051463">
    <property type="entry name" value="Peptidase_U62_metallo"/>
</dbReference>
<evidence type="ECO:0000259" key="7">
    <source>
        <dbReference type="Pfam" id="PF19290"/>
    </source>
</evidence>
<dbReference type="InterPro" id="IPR036059">
    <property type="entry name" value="TldD/PmbA_sf"/>
</dbReference>
<evidence type="ECO:0000313" key="9">
    <source>
        <dbReference type="Proteomes" id="UP000199029"/>
    </source>
</evidence>
<dbReference type="Pfam" id="PF01523">
    <property type="entry name" value="PmbA_TldD_1st"/>
    <property type="match status" value="1"/>
</dbReference>
<evidence type="ECO:0000256" key="2">
    <source>
        <dbReference type="ARBA" id="ARBA00022670"/>
    </source>
</evidence>
<dbReference type="EMBL" id="FOXS01000001">
    <property type="protein sequence ID" value="SFP74187.1"/>
    <property type="molecule type" value="Genomic_DNA"/>
</dbReference>
<keyword evidence="4" id="KW-0482">Metalloprotease</keyword>
<dbReference type="InterPro" id="IPR002510">
    <property type="entry name" value="Metalloprtase-TldD/E_N"/>
</dbReference>